<dbReference type="EMBL" id="BA000011">
    <property type="protein sequence ID" value="BAB59654.1"/>
    <property type="molecule type" value="Genomic_DNA"/>
</dbReference>
<keyword evidence="2" id="KW-0547">Nucleotide-binding</keyword>
<dbReference type="Gene3D" id="3.40.50.300">
    <property type="entry name" value="P-loop containing nucleotide triphosphate hydrolases"/>
    <property type="match status" value="1"/>
</dbReference>
<dbReference type="PROSITE" id="PS50893">
    <property type="entry name" value="ABC_TRANSPORTER_2"/>
    <property type="match status" value="1"/>
</dbReference>
<dbReference type="SMART" id="SM00382">
    <property type="entry name" value="AAA"/>
    <property type="match status" value="1"/>
</dbReference>
<sequence length="257" mass="29248">MRLYIENISKVYKRRTSAFKWVDIPALKNISYEFDEGTIYGVIGPSGSGKTTLANISVLYDRPDSGSVYYGNKEVTRMKPADLKSYAGIVRYVFQDPYTSLEPLRTVGWHIDTAAQSIHIVQEEAWKIATYLGMPESRYRDSIVEDLSGGQRQRLAFIIAMIADPAIIILDEPFSMLDSYNSMFLLNYLRMNKKGRVIIYIDQNIGKVLYVADRILVMDNGSIVEDQELSGILSTPSHETTKKLLKSYRKIYDGLLK</sequence>
<dbReference type="GeneID" id="1441028"/>
<name>Q97BE4_THEVO</name>
<evidence type="ECO:0000256" key="2">
    <source>
        <dbReference type="ARBA" id="ARBA00022741"/>
    </source>
</evidence>
<evidence type="ECO:0000313" key="5">
    <source>
        <dbReference type="EMBL" id="BAB59654.1"/>
    </source>
</evidence>
<evidence type="ECO:0000256" key="3">
    <source>
        <dbReference type="ARBA" id="ARBA00022840"/>
    </source>
</evidence>
<dbReference type="PhylomeDB" id="Q97BE4"/>
<dbReference type="InterPro" id="IPR017871">
    <property type="entry name" value="ABC_transporter-like_CS"/>
</dbReference>
<proteinExistence type="predicted"/>
<dbReference type="GO" id="GO:0016887">
    <property type="term" value="F:ATP hydrolysis activity"/>
    <property type="evidence" value="ECO:0007669"/>
    <property type="project" value="InterPro"/>
</dbReference>
<dbReference type="eggNOG" id="arCOG07874">
    <property type="taxonomic scope" value="Archaea"/>
</dbReference>
<dbReference type="STRING" id="273116.gene:9381295"/>
<dbReference type="Proteomes" id="UP000001017">
    <property type="component" value="Chromosome"/>
</dbReference>
<dbReference type="SUPFAM" id="SSF52540">
    <property type="entry name" value="P-loop containing nucleoside triphosphate hydrolases"/>
    <property type="match status" value="1"/>
</dbReference>
<dbReference type="PaxDb" id="273116-14324727"/>
<organism evidence="5 6">
    <name type="scientific">Thermoplasma volcanium (strain ATCC 51530 / DSM 4299 / JCM 9571 / NBRC 15438 / GSS1)</name>
    <dbReference type="NCBI Taxonomy" id="273116"/>
    <lineage>
        <taxon>Archaea</taxon>
        <taxon>Methanobacteriati</taxon>
        <taxon>Thermoplasmatota</taxon>
        <taxon>Thermoplasmata</taxon>
        <taxon>Thermoplasmatales</taxon>
        <taxon>Thermoplasmataceae</taxon>
        <taxon>Thermoplasma</taxon>
    </lineage>
</organism>
<dbReference type="HOGENOM" id="CLU_000604_1_23_2"/>
<keyword evidence="3 5" id="KW-0067">ATP-binding</keyword>
<keyword evidence="6" id="KW-1185">Reference proteome</keyword>
<dbReference type="InterPro" id="IPR003593">
    <property type="entry name" value="AAA+_ATPase"/>
</dbReference>
<accession>Q97BE4</accession>
<reference evidence="5 6" key="2">
    <citation type="journal article" date="2000" name="Proc. Natl. Acad. Sci. U.S.A.">
        <title>Archaeal adaptation to higher temperatures revealed by genomic sequence of Thermoplasma volcanium.</title>
        <authorList>
            <person name="Kawashima T."/>
            <person name="Amano N."/>
            <person name="Koike H."/>
            <person name="Makino S."/>
            <person name="Higuchi S."/>
            <person name="Kawashima-Ohya Y."/>
            <person name="Watanabe K."/>
            <person name="Yamazaki M."/>
            <person name="Kanehori K."/>
            <person name="Kawamoto T."/>
            <person name="Nunoshiba T."/>
            <person name="Yamamoto Y."/>
            <person name="Aramaki H."/>
            <person name="Makino K."/>
            <person name="Suzuki M."/>
        </authorList>
    </citation>
    <scope>NUCLEOTIDE SEQUENCE [LARGE SCALE GENOMIC DNA]</scope>
    <source>
        <strain evidence="6">ATCC 51530 / DSM 4299 / JCM 9571 / NBRC 15438 / GSS1</strain>
    </source>
</reference>
<protein>
    <submittedName>
        <fullName evidence="5">ABC transport system ATP-binding protein A1A2</fullName>
    </submittedName>
</protein>
<dbReference type="PANTHER" id="PTHR43776">
    <property type="entry name" value="TRANSPORT ATP-BINDING PROTEIN"/>
    <property type="match status" value="1"/>
</dbReference>
<dbReference type="InterPro" id="IPR003439">
    <property type="entry name" value="ABC_transporter-like_ATP-bd"/>
</dbReference>
<dbReference type="Pfam" id="PF00005">
    <property type="entry name" value="ABC_tran"/>
    <property type="match status" value="1"/>
</dbReference>
<evidence type="ECO:0000259" key="4">
    <source>
        <dbReference type="PROSITE" id="PS50893"/>
    </source>
</evidence>
<dbReference type="PROSITE" id="PS00211">
    <property type="entry name" value="ABC_TRANSPORTER_1"/>
    <property type="match status" value="1"/>
</dbReference>
<gene>
    <name evidence="5" type="ORF">TVG0501242</name>
</gene>
<reference evidence="5 6" key="1">
    <citation type="journal article" date="1999" name="Proc. Jpn. Acad.">
        <title>Determination of the complete genomic DNA sequence of Thermoplasma volvanium GSS1.</title>
        <authorList>
            <person name="Kawashima T."/>
            <person name="Yamamoto Y."/>
            <person name="Aramaki H."/>
            <person name="Nunoshiba T."/>
            <person name="Kawamoto T."/>
            <person name="Watanabe K."/>
            <person name="Yamazaki M."/>
            <person name="Kanehori K."/>
            <person name="Amano N."/>
            <person name="Ohya Y."/>
            <person name="Makino K."/>
            <person name="Suzuki M."/>
        </authorList>
    </citation>
    <scope>NUCLEOTIDE SEQUENCE [LARGE SCALE GENOMIC DNA]</scope>
    <source>
        <strain evidence="6">ATCC 51530 / DSM 4299 / JCM 9571 / NBRC 15438 / GSS1</strain>
    </source>
</reference>
<dbReference type="OrthoDB" id="57213at2157"/>
<dbReference type="GO" id="GO:0055085">
    <property type="term" value="P:transmembrane transport"/>
    <property type="evidence" value="ECO:0007669"/>
    <property type="project" value="UniProtKB-ARBA"/>
</dbReference>
<dbReference type="GO" id="GO:0005524">
    <property type="term" value="F:ATP binding"/>
    <property type="evidence" value="ECO:0007669"/>
    <property type="project" value="UniProtKB-KW"/>
</dbReference>
<dbReference type="KEGG" id="tvo:TVG0501242"/>
<keyword evidence="1" id="KW-0813">Transport</keyword>
<evidence type="ECO:0000313" key="6">
    <source>
        <dbReference type="Proteomes" id="UP000001017"/>
    </source>
</evidence>
<dbReference type="InterPro" id="IPR027417">
    <property type="entry name" value="P-loop_NTPase"/>
</dbReference>
<dbReference type="RefSeq" id="WP_010916770.1">
    <property type="nucleotide sequence ID" value="NC_002689.2"/>
</dbReference>
<feature type="domain" description="ABC transporter" evidence="4">
    <location>
        <begin position="3"/>
        <end position="245"/>
    </location>
</feature>
<evidence type="ECO:0000256" key="1">
    <source>
        <dbReference type="ARBA" id="ARBA00022448"/>
    </source>
</evidence>
<dbReference type="AlphaFoldDB" id="Q97BE4"/>
<dbReference type="InterPro" id="IPR050319">
    <property type="entry name" value="ABC_transp_ATP-bind"/>
</dbReference>